<evidence type="ECO:0000313" key="4">
    <source>
        <dbReference type="Proteomes" id="UP000285575"/>
    </source>
</evidence>
<feature type="transmembrane region" description="Helical" evidence="1">
    <location>
        <begin position="254"/>
        <end position="275"/>
    </location>
</feature>
<evidence type="ECO:0000259" key="2">
    <source>
        <dbReference type="PROSITE" id="PS50006"/>
    </source>
</evidence>
<feature type="transmembrane region" description="Helical" evidence="1">
    <location>
        <begin position="218"/>
        <end position="242"/>
    </location>
</feature>
<dbReference type="Pfam" id="PF16697">
    <property type="entry name" value="Yop-YscD_cpl"/>
    <property type="match status" value="1"/>
</dbReference>
<reference evidence="3 4" key="1">
    <citation type="submission" date="2019-01" db="EMBL/GenBank/DDBJ databases">
        <authorList>
            <person name="Chen W.-M."/>
        </authorList>
    </citation>
    <scope>NUCLEOTIDE SEQUENCE [LARGE SCALE GENOMIC DNA]</scope>
    <source>
        <strain evidence="3 4">KYPY4</strain>
    </source>
</reference>
<keyword evidence="1" id="KW-1133">Transmembrane helix</keyword>
<dbReference type="EMBL" id="SACR01000005">
    <property type="protein sequence ID" value="RVU44551.1"/>
    <property type="molecule type" value="Genomic_DNA"/>
</dbReference>
<dbReference type="InterPro" id="IPR032030">
    <property type="entry name" value="YscD_cytoplasmic_dom"/>
</dbReference>
<dbReference type="SUPFAM" id="SSF49879">
    <property type="entry name" value="SMAD/FHA domain"/>
    <property type="match status" value="1"/>
</dbReference>
<dbReference type="Gene3D" id="2.60.200.20">
    <property type="match status" value="1"/>
</dbReference>
<dbReference type="AlphaFoldDB" id="A0A437RCS4"/>
<evidence type="ECO:0000313" key="3">
    <source>
        <dbReference type="EMBL" id="RVU44551.1"/>
    </source>
</evidence>
<dbReference type="InterPro" id="IPR000253">
    <property type="entry name" value="FHA_dom"/>
</dbReference>
<dbReference type="InterPro" id="IPR008984">
    <property type="entry name" value="SMAD_FHA_dom_sf"/>
</dbReference>
<feature type="transmembrane region" description="Helical" evidence="1">
    <location>
        <begin position="193"/>
        <end position="212"/>
    </location>
</feature>
<evidence type="ECO:0000256" key="1">
    <source>
        <dbReference type="SAM" id="Phobius"/>
    </source>
</evidence>
<organism evidence="3 4">
    <name type="scientific">Rubrivivax rivuli</name>
    <dbReference type="NCBI Taxonomy" id="1862385"/>
    <lineage>
        <taxon>Bacteria</taxon>
        <taxon>Pseudomonadati</taxon>
        <taxon>Pseudomonadota</taxon>
        <taxon>Betaproteobacteria</taxon>
        <taxon>Burkholderiales</taxon>
        <taxon>Sphaerotilaceae</taxon>
        <taxon>Rubrivivax</taxon>
    </lineage>
</organism>
<protein>
    <submittedName>
        <fullName evidence="3">FHA domain-containing protein</fullName>
    </submittedName>
</protein>
<keyword evidence="4" id="KW-1185">Reference proteome</keyword>
<keyword evidence="1" id="KW-0472">Membrane</keyword>
<dbReference type="CDD" id="cd00060">
    <property type="entry name" value="FHA"/>
    <property type="match status" value="1"/>
</dbReference>
<dbReference type="SMART" id="SM00240">
    <property type="entry name" value="FHA"/>
    <property type="match status" value="1"/>
</dbReference>
<sequence length="338" mass="36183">MERPEERVALIEWLDRDGHVQRGADVLRWPLSLGRALDNTVVLDDPHVAAHHAVLDLDAEGRLQLQALPSLNGVLLDGQAVAGCAALPPAEAVLQLGATRLRLRMRTAGEAAAALAPERALQRARPASGRRTLAAGLGVLALTLGETWLGLDPGADYSAWLPLMLGLPLALALWCGVWALLSKLFQHRFDFTGHLRIALPWLLAATLVDQLWPVLTAALALPALWMAGSALQSLLLVLMLHAHLRHTLPLHQRAVTVAVAAMAITGLGFTTALTWRGHDSLVATPYMSTLPMPALRVAGTVPSATLVEDMVPLARQLAQRVAEARKDEEEAGGSADDE</sequence>
<proteinExistence type="predicted"/>
<feature type="domain" description="FHA" evidence="2">
    <location>
        <begin position="31"/>
        <end position="81"/>
    </location>
</feature>
<dbReference type="RefSeq" id="WP_128230096.1">
    <property type="nucleotide sequence ID" value="NZ_SACR01000005.1"/>
</dbReference>
<gene>
    <name evidence="3" type="ORF">EOE66_17980</name>
</gene>
<dbReference type="Proteomes" id="UP000285575">
    <property type="component" value="Unassembled WGS sequence"/>
</dbReference>
<dbReference type="PROSITE" id="PS50006">
    <property type="entry name" value="FHA_DOMAIN"/>
    <property type="match status" value="1"/>
</dbReference>
<keyword evidence="1" id="KW-0812">Transmembrane</keyword>
<feature type="transmembrane region" description="Helical" evidence="1">
    <location>
        <begin position="132"/>
        <end position="151"/>
    </location>
</feature>
<feature type="transmembrane region" description="Helical" evidence="1">
    <location>
        <begin position="157"/>
        <end position="181"/>
    </location>
</feature>
<accession>A0A437RCS4</accession>
<comment type="caution">
    <text evidence="3">The sequence shown here is derived from an EMBL/GenBank/DDBJ whole genome shotgun (WGS) entry which is preliminary data.</text>
</comment>
<name>A0A437RCS4_9BURK</name>
<dbReference type="OrthoDB" id="5762105at2"/>